<feature type="domain" description="MacB-like periplasmic core" evidence="9">
    <location>
        <begin position="708"/>
        <end position="872"/>
    </location>
</feature>
<dbReference type="InterPro" id="IPR003838">
    <property type="entry name" value="ABC3_permease_C"/>
</dbReference>
<dbReference type="PANTHER" id="PTHR30287:SF1">
    <property type="entry name" value="INNER MEMBRANE PROTEIN"/>
    <property type="match status" value="1"/>
</dbReference>
<comment type="caution">
    <text evidence="10">The sequence shown here is derived from an EMBL/GenBank/DDBJ whole genome shotgun (WGS) entry which is preliminary data.</text>
</comment>
<keyword evidence="4 7" id="KW-1133">Transmembrane helix</keyword>
<evidence type="ECO:0000313" key="11">
    <source>
        <dbReference type="Proteomes" id="UP001523565"/>
    </source>
</evidence>
<feature type="transmembrane region" description="Helical" evidence="7">
    <location>
        <begin position="989"/>
        <end position="1011"/>
    </location>
</feature>
<evidence type="ECO:0000259" key="8">
    <source>
        <dbReference type="Pfam" id="PF02687"/>
    </source>
</evidence>
<dbReference type="RefSeq" id="WP_262067730.1">
    <property type="nucleotide sequence ID" value="NZ_JAMXOC010000001.1"/>
</dbReference>
<dbReference type="InterPro" id="IPR025857">
    <property type="entry name" value="MacB_PCD"/>
</dbReference>
<keyword evidence="3 7" id="KW-0812">Transmembrane</keyword>
<dbReference type="PANTHER" id="PTHR30287">
    <property type="entry name" value="MEMBRANE COMPONENT OF PREDICTED ABC SUPERFAMILY METABOLITE UPTAKE TRANSPORTER"/>
    <property type="match status" value="1"/>
</dbReference>
<evidence type="ECO:0000256" key="3">
    <source>
        <dbReference type="ARBA" id="ARBA00022692"/>
    </source>
</evidence>
<reference evidence="10 11" key="1">
    <citation type="journal article" date="2022" name="Genome Biol. Evol.">
        <title>Host diet, physiology and behaviors set the stage for Lachnospiraceae cladogenesis.</title>
        <authorList>
            <person name="Vera-Ponce De Leon A."/>
            <person name="Schneider M."/>
            <person name="Jahnes B.C."/>
            <person name="Sadowski V."/>
            <person name="Camuy-Velez L.A."/>
            <person name="Duan J."/>
            <person name="Sabree Z.L."/>
        </authorList>
    </citation>
    <scope>NUCLEOTIDE SEQUENCE [LARGE SCALE GENOMIC DNA]</scope>
    <source>
        <strain evidence="10 11">PAL227</strain>
    </source>
</reference>
<evidence type="ECO:0000256" key="1">
    <source>
        <dbReference type="ARBA" id="ARBA00004651"/>
    </source>
</evidence>
<evidence type="ECO:0000313" key="10">
    <source>
        <dbReference type="EMBL" id="MCP1108825.1"/>
    </source>
</evidence>
<feature type="transmembrane region" description="Helical" evidence="7">
    <location>
        <begin position="21"/>
        <end position="38"/>
    </location>
</feature>
<feature type="transmembrane region" description="Helical" evidence="7">
    <location>
        <begin position="934"/>
        <end position="956"/>
    </location>
</feature>
<name>A0ABT1EDP9_9FIRM</name>
<keyword evidence="5 7" id="KW-0472">Membrane</keyword>
<keyword evidence="6" id="KW-0175">Coiled coil</keyword>
<feature type="transmembrane region" description="Helical" evidence="7">
    <location>
        <begin position="540"/>
        <end position="561"/>
    </location>
</feature>
<proteinExistence type="predicted"/>
<feature type="coiled-coil region" evidence="6">
    <location>
        <begin position="470"/>
        <end position="504"/>
    </location>
</feature>
<feature type="transmembrane region" description="Helical" evidence="7">
    <location>
        <begin position="1031"/>
        <end position="1051"/>
    </location>
</feature>
<feature type="transmembrane region" description="Helical" evidence="7">
    <location>
        <begin position="707"/>
        <end position="727"/>
    </location>
</feature>
<dbReference type="Gene3D" id="1.10.287.1490">
    <property type="match status" value="1"/>
</dbReference>
<feature type="transmembrane region" description="Helical" evidence="7">
    <location>
        <begin position="632"/>
        <end position="655"/>
    </location>
</feature>
<evidence type="ECO:0000259" key="9">
    <source>
        <dbReference type="Pfam" id="PF12704"/>
    </source>
</evidence>
<gene>
    <name evidence="10" type="ORF">NK118_00975</name>
</gene>
<dbReference type="EMBL" id="JAMZFV010000001">
    <property type="protein sequence ID" value="MCP1108825.1"/>
    <property type="molecule type" value="Genomic_DNA"/>
</dbReference>
<keyword evidence="2" id="KW-1003">Cell membrane</keyword>
<evidence type="ECO:0000256" key="5">
    <source>
        <dbReference type="ARBA" id="ARBA00023136"/>
    </source>
</evidence>
<dbReference type="Proteomes" id="UP001523565">
    <property type="component" value="Unassembled WGS sequence"/>
</dbReference>
<dbReference type="InterPro" id="IPR038766">
    <property type="entry name" value="Membrane_comp_ABC_pdt"/>
</dbReference>
<accession>A0ABT1EDP9</accession>
<feature type="transmembrane region" description="Helical" evidence="7">
    <location>
        <begin position="582"/>
        <end position="612"/>
    </location>
</feature>
<evidence type="ECO:0000256" key="4">
    <source>
        <dbReference type="ARBA" id="ARBA00022989"/>
    </source>
</evidence>
<sequence>MGKKATFIDFVREIKNSPGRFLSIFFIVALGVAFFSGIRATEPDMRVTADTYYDRTNLADVKAYSTYGITETEVEALAKEKDIEKATGSYSSDFLCEKNEKQIVLRVSSYLPEINQVSLEKGNLPEKIGECVVDSDLGYKVGDEIHLSLEGDKEVKDTLKQDRLKVVGIVNSPAYIGFERGNTNIGTGVVSGFCLVSEETFSLEVYTEVYLSVSGAKEFLAYTDEYDQRIEEVIDDLSPVADKLASTRQEELVEEANEEIEKARKEADEEIDKAKKELADGENQLNNAEAEIVSGEAQIEAAWAQLYAQEQELNQGWSAYYAGMNALAEGKAKYEAGESGYSQLSDQIQQLQASYDELTGGITQIEGQIAILEEKASNGSITADEAAQLAGLKAQLGVMKENQGQLGATLSQLNAQAQSIRQQLDASKAEIASNEAVLQASYQKLASGTSQLEAGKNELSARGTQLASGRAELDVRKNQLDSGMKELTEQSKEADKELSEAEAKVNDIKKPKWYIEDRSTFPDYTGYGDNALRIGKIGEVFPVIFFLVAALVSLTTMSRLVEEQRMAIGTMKALGYNKPSIAMKYIGYALLATVTGSIFGVLFGEKIFPYIIIYSYGMMYRHLPDIIVPYNLPLGLFATALAVFSTLLATIFSCYKELRQRPAVLMRPPAPKKGTRVFLERIGFIWKHLSFIWKSTIRNLMRYKKRFFMTVFGIAACMGLLITAFGIRDSIYDITYVQYTDLQQYEGQAIFTEDVTESEEADILDYALDDSNITAALPVYMKNVTLTKGKTKWDAYIFSPDTLKDLEDYIHFRDRKSHEEYRLDDKGAIISEKTAKELEVEVGDTIKIKEVETPVKIANICENYVGHYLYLSPGYYEEIFGQAPDYNSMLFNTKSADYDRIEESGERLLTQDGVLSIQYSKDLMRQMDDMIKTLNLVIIVLIIAAALLAFVVLYNLNTINISERRRELATIKVLGFYDMEVAKYVYRENIVLTVIGAICGIGFGYFLHQYIIQTVEVEYVMFGRVINFPSYIYSILFTVFFSLIVNVVMFYKLRNIDMVESLKSVE</sequence>
<protein>
    <submittedName>
        <fullName evidence="10">ABC transporter permease</fullName>
    </submittedName>
</protein>
<comment type="subcellular location">
    <subcellularLocation>
        <location evidence="1">Cell membrane</location>
        <topology evidence="1">Multi-pass membrane protein</topology>
    </subcellularLocation>
</comment>
<organism evidence="10 11">
    <name type="scientific">Ohessyouella blattaphilus</name>
    <dbReference type="NCBI Taxonomy" id="2949333"/>
    <lineage>
        <taxon>Bacteria</taxon>
        <taxon>Bacillati</taxon>
        <taxon>Bacillota</taxon>
        <taxon>Clostridia</taxon>
        <taxon>Lachnospirales</taxon>
        <taxon>Lachnospiraceae</taxon>
        <taxon>Ohessyouella</taxon>
    </lineage>
</organism>
<evidence type="ECO:0000256" key="7">
    <source>
        <dbReference type="SAM" id="Phobius"/>
    </source>
</evidence>
<evidence type="ECO:0000256" key="2">
    <source>
        <dbReference type="ARBA" id="ARBA00022475"/>
    </source>
</evidence>
<feature type="coiled-coil region" evidence="6">
    <location>
        <begin position="246"/>
        <end position="298"/>
    </location>
</feature>
<evidence type="ECO:0000256" key="6">
    <source>
        <dbReference type="SAM" id="Coils"/>
    </source>
</evidence>
<dbReference type="Pfam" id="PF12704">
    <property type="entry name" value="MacB_PCD"/>
    <property type="match status" value="1"/>
</dbReference>
<dbReference type="Pfam" id="PF02687">
    <property type="entry name" value="FtsX"/>
    <property type="match status" value="2"/>
</dbReference>
<keyword evidence="11" id="KW-1185">Reference proteome</keyword>
<feature type="domain" description="ABC3 transporter permease C-terminal" evidence="8">
    <location>
        <begin position="939"/>
        <end position="1057"/>
    </location>
</feature>
<feature type="domain" description="ABC3 transporter permease C-terminal" evidence="8">
    <location>
        <begin position="540"/>
        <end position="655"/>
    </location>
</feature>